<dbReference type="RefSeq" id="WP_188706679.1">
    <property type="nucleotide sequence ID" value="NZ_BMLX01000008.1"/>
</dbReference>
<dbReference type="EMBL" id="BMLX01000008">
    <property type="protein sequence ID" value="GGP23856.1"/>
    <property type="molecule type" value="Genomic_DNA"/>
</dbReference>
<evidence type="ECO:0000256" key="1">
    <source>
        <dbReference type="SAM" id="Phobius"/>
    </source>
</evidence>
<keyword evidence="1" id="KW-0812">Transmembrane</keyword>
<keyword evidence="1" id="KW-1133">Transmembrane helix</keyword>
<accession>A0ABQ2PF11</accession>
<comment type="caution">
    <text evidence="2">The sequence shown here is derived from an EMBL/GenBank/DDBJ whole genome shotgun (WGS) entry which is preliminary data.</text>
</comment>
<keyword evidence="3" id="KW-1185">Reference proteome</keyword>
<sequence length="61" mass="7193">MFGILRILFVLAVLLTGFGAFKYLRTRERFWLRMITWVLFCVLGLLLIFFFGLAFERLSVG</sequence>
<evidence type="ECO:0000313" key="2">
    <source>
        <dbReference type="EMBL" id="GGP23856.1"/>
    </source>
</evidence>
<name>A0ABQ2PF11_9NEIS</name>
<dbReference type="Proteomes" id="UP000637267">
    <property type="component" value="Unassembled WGS sequence"/>
</dbReference>
<keyword evidence="1" id="KW-0472">Membrane</keyword>
<evidence type="ECO:0000313" key="3">
    <source>
        <dbReference type="Proteomes" id="UP000637267"/>
    </source>
</evidence>
<reference evidence="3" key="1">
    <citation type="journal article" date="2019" name="Int. J. Syst. Evol. Microbiol.">
        <title>The Global Catalogue of Microorganisms (GCM) 10K type strain sequencing project: providing services to taxonomists for standard genome sequencing and annotation.</title>
        <authorList>
            <consortium name="The Broad Institute Genomics Platform"/>
            <consortium name="The Broad Institute Genome Sequencing Center for Infectious Disease"/>
            <person name="Wu L."/>
            <person name="Ma J."/>
        </authorList>
    </citation>
    <scope>NUCLEOTIDE SEQUENCE [LARGE SCALE GENOMIC DNA]</scope>
    <source>
        <strain evidence="3">CGMCC 1.8859</strain>
    </source>
</reference>
<feature type="transmembrane region" description="Helical" evidence="1">
    <location>
        <begin position="36"/>
        <end position="55"/>
    </location>
</feature>
<proteinExistence type="predicted"/>
<feature type="transmembrane region" description="Helical" evidence="1">
    <location>
        <begin position="6"/>
        <end position="24"/>
    </location>
</feature>
<protein>
    <submittedName>
        <fullName evidence="2">Uncharacterized protein</fullName>
    </submittedName>
</protein>
<organism evidence="2 3">
    <name type="scientific">Silvimonas iriomotensis</name>
    <dbReference type="NCBI Taxonomy" id="449662"/>
    <lineage>
        <taxon>Bacteria</taxon>
        <taxon>Pseudomonadati</taxon>
        <taxon>Pseudomonadota</taxon>
        <taxon>Betaproteobacteria</taxon>
        <taxon>Neisseriales</taxon>
        <taxon>Chitinibacteraceae</taxon>
        <taxon>Silvimonas</taxon>
    </lineage>
</organism>
<gene>
    <name evidence="2" type="ORF">GCM10010970_38560</name>
</gene>